<name>A0A8X7BK81_TRICX</name>
<keyword evidence="2" id="KW-1185">Reference proteome</keyword>
<accession>A0A8X7BK81</accession>
<evidence type="ECO:0000313" key="1">
    <source>
        <dbReference type="EMBL" id="GFY33349.1"/>
    </source>
</evidence>
<dbReference type="Proteomes" id="UP000887159">
    <property type="component" value="Unassembled WGS sequence"/>
</dbReference>
<comment type="caution">
    <text evidence="1">The sequence shown here is derived from an EMBL/GenBank/DDBJ whole genome shotgun (WGS) entry which is preliminary data.</text>
</comment>
<evidence type="ECO:0000313" key="2">
    <source>
        <dbReference type="Proteomes" id="UP000887159"/>
    </source>
</evidence>
<gene>
    <name evidence="1" type="ORF">TNCV_1898011</name>
</gene>
<organism evidence="1 2">
    <name type="scientific">Trichonephila clavipes</name>
    <name type="common">Golden silk orbweaver</name>
    <name type="synonym">Nephila clavipes</name>
    <dbReference type="NCBI Taxonomy" id="2585209"/>
    <lineage>
        <taxon>Eukaryota</taxon>
        <taxon>Metazoa</taxon>
        <taxon>Ecdysozoa</taxon>
        <taxon>Arthropoda</taxon>
        <taxon>Chelicerata</taxon>
        <taxon>Arachnida</taxon>
        <taxon>Araneae</taxon>
        <taxon>Araneomorphae</taxon>
        <taxon>Entelegynae</taxon>
        <taxon>Araneoidea</taxon>
        <taxon>Nephilidae</taxon>
        <taxon>Trichonephila</taxon>
    </lineage>
</organism>
<reference evidence="1" key="1">
    <citation type="submission" date="2020-08" db="EMBL/GenBank/DDBJ databases">
        <title>Multicomponent nature underlies the extraordinary mechanical properties of spider dragline silk.</title>
        <authorList>
            <person name="Kono N."/>
            <person name="Nakamura H."/>
            <person name="Mori M."/>
            <person name="Yoshida Y."/>
            <person name="Ohtoshi R."/>
            <person name="Malay A.D."/>
            <person name="Moran D.A.P."/>
            <person name="Tomita M."/>
            <person name="Numata K."/>
            <person name="Arakawa K."/>
        </authorList>
    </citation>
    <scope>NUCLEOTIDE SEQUENCE</scope>
</reference>
<sequence length="164" mass="18605">MAINGALDNYHSRTIESSSDILLFSDSRSALQADNLAKEVRNSPELSNSLTLTDADALARRKLPYHPIKYFISELECNRLFSTTISGLRTRYFTRMKISPDGQRSYGTYPHCPDIQVSPNHVFNCPYILAKLHNIDLNPTNHQLLYSPKVFDIVRDVLEAFSAI</sequence>
<protein>
    <submittedName>
        <fullName evidence="1">Uncharacterized protein</fullName>
    </submittedName>
</protein>
<dbReference type="EMBL" id="BMAU01021410">
    <property type="protein sequence ID" value="GFY33349.1"/>
    <property type="molecule type" value="Genomic_DNA"/>
</dbReference>
<dbReference type="AlphaFoldDB" id="A0A8X7BK81"/>
<proteinExistence type="predicted"/>